<evidence type="ECO:0000313" key="1">
    <source>
        <dbReference type="EMBL" id="BCB67685.1"/>
    </source>
</evidence>
<accession>A0A8D4WWT7</accession>
<organism evidence="1">
    <name type="scientific">Euglena gracilis</name>
    <dbReference type="NCBI Taxonomy" id="3039"/>
    <lineage>
        <taxon>Eukaryota</taxon>
        <taxon>Discoba</taxon>
        <taxon>Euglenozoa</taxon>
        <taxon>Euglenida</taxon>
        <taxon>Spirocuta</taxon>
        <taxon>Euglenophyceae</taxon>
        <taxon>Euglenales</taxon>
        <taxon>Euglenaceae</taxon>
        <taxon>Euglena</taxon>
    </lineage>
</organism>
<sequence length="1150" mass="127104">MAAAPALRVGDGWYKAPAGPPEGEYVSRLGEEWYRIDNYDQMPPFFMSIVSPSNFWLYLSTTGGLTCGRVSAEHALFPYYTVDKIRDSSTNTGPCTLVHATRGGETFLWQPFLPQPRLYQTTRAIYKTVSGDKVEFEEVNHDLKLRFSYMWSTTEEFGFVRKCVLTNLSNDDVAIRILDGMQNILPAGVNTTLQNIKSCLVDAYKLTELDPTVQLGIFCLYALPWDRAEPKESLKANTMFHRGLPAPVVLLSTRQLDRFRAGHPAQAEARIRGQRGAFFVQSEFSLKGQAEQRWVLVAEVEQNHRSIAALRQKLTASTADQVLAAITEGEKAAGVSLRNFIAAADGLQLTKSVGTTAHHFANVMFNSMRGGIFDSNYVVHRDAFGAFVRTWNKPLATQQKGWLSALPEALPSSELLAQAKATGDPDLVRLALEYLPITFSRRHGDPSRPWNTFSICLRDAAGNKVLGYQGNWRDIFQNWEALCMSYPNFLPSMIAKFVNATTADGYNPYRVSNDGIDWETVEPHDPWSYIGYWGDHQIVYLLRFLESLRRFDPSALEELLHKEIFAYANVPYIIRPYNEIVKNPKDTIVFAHTRHADLMALAKTMGSDGKLLLDGHGKVLRVNLVEKLLVSLLAKLSNFVLDGGIWLNTQRPEWNDANNALVGNGISMVTTFHLRRWLTFVIAELQAIKGETKLSAEVSVWFDGIKKVFAENEGILGGAVSASQRRAMLDALGEAASVYRGILYEKGLSGAKVAVPTASVVEFLQSALKFVDHTIRANKTPEGLYHSYNLLVLGPGSADIKHLYLMLEGQVCALSSGLITGQEAVEMLRHLRDSALYRADQDSYTLYPDREVPPFLARNVIPAPRLALPGLKFVLDHGLQSIAYVDAEGVGRFGDTLSNADDLLAALDKLQDSHPGVDAHRAELAETFEAVFDHKAFTGRSGTMFSYEGLGCIYWHMCAKLALAVSELCAAAEGTADHVALRDKYYELRKGLGGFNKSPAVYGAFPADPYSHTPAHAGAKQPGMTGQVKEEILTRFAELGVTISDGKLAFAPTILRQSEFLAEPAEFVYVDLRARQLTIPLKAGELAFTYCQVPVVYRIGDTPGVTLTSASQGEVAVPGNQLDRHWSSQLFGRTGDVVSITVVVPSAVLF</sequence>
<reference evidence="1" key="1">
    <citation type="journal article" date="2016" name="BMC Genomics">
        <title>De novo assembly and comparative transcriptome analysis of Euglena gracilis in response to anaerobic conditions.</title>
        <authorList>
            <person name="Yoshida Y."/>
            <person name="Tomiyama T."/>
            <person name="Maruta T."/>
            <person name="Tomita M."/>
            <person name="Ishikawa T."/>
            <person name="Arakawa K."/>
        </authorList>
    </citation>
    <scope>NUCLEOTIDE SEQUENCE</scope>
</reference>
<dbReference type="AlphaFoldDB" id="A0A8D4WWT7"/>
<dbReference type="EMBL" id="LC533845">
    <property type="protein sequence ID" value="BCB67685.1"/>
    <property type="molecule type" value="mRNA"/>
</dbReference>
<gene>
    <name evidence="1" type="primary">P1</name>
</gene>
<proteinExistence type="evidence at transcript level"/>
<protein>
    <submittedName>
        <fullName evidence="1">Beta-1,3-glucan phosphorylase</fullName>
    </submittedName>
</protein>
<name>A0A8D4WWT7_EUGGR</name>
<reference evidence="1" key="2">
    <citation type="submission" date="2020-03" db="EMBL/GenBank/DDBJ databases">
        <title>Identification of glucanases and phosphorylases involved in hypoxic paramylon degradation in Euglena gracilis.</title>
        <authorList>
            <person name="Tanaka Y."/>
            <person name="Goto K."/>
            <person name="Nishino K."/>
            <person name="Ogawa T."/>
            <person name="Maruta T."/>
            <person name="Ishikawa T."/>
        </authorList>
    </citation>
    <scope>NUCLEOTIDE SEQUENCE</scope>
</reference>